<evidence type="ECO:0000313" key="2">
    <source>
        <dbReference type="EMBL" id="KAA8820922.1"/>
    </source>
</evidence>
<dbReference type="EMBL" id="RZNZ01000006">
    <property type="protein sequence ID" value="KAA8820922.1"/>
    <property type="molecule type" value="Genomic_DNA"/>
</dbReference>
<dbReference type="Proteomes" id="UP000374630">
    <property type="component" value="Unassembled WGS sequence"/>
</dbReference>
<feature type="signal peptide" evidence="1">
    <location>
        <begin position="1"/>
        <end position="26"/>
    </location>
</feature>
<gene>
    <name evidence="3" type="ORF">EM848_08190</name>
    <name evidence="2" type="ORF">EMO90_05500</name>
</gene>
<name>A0A5J5E137_9BIFI</name>
<evidence type="ECO:0000313" key="5">
    <source>
        <dbReference type="Proteomes" id="UP000374630"/>
    </source>
</evidence>
<evidence type="ECO:0000313" key="3">
    <source>
        <dbReference type="EMBL" id="KAA8822692.1"/>
    </source>
</evidence>
<proteinExistence type="predicted"/>
<feature type="chain" id="PRO_5039209529" evidence="1">
    <location>
        <begin position="27"/>
        <end position="106"/>
    </location>
</feature>
<organism evidence="3 4">
    <name type="scientific">Bifidobacterium vespertilionis</name>
    <dbReference type="NCBI Taxonomy" id="2562524"/>
    <lineage>
        <taxon>Bacteria</taxon>
        <taxon>Bacillati</taxon>
        <taxon>Actinomycetota</taxon>
        <taxon>Actinomycetes</taxon>
        <taxon>Bifidobacteriales</taxon>
        <taxon>Bifidobacteriaceae</taxon>
        <taxon>Bifidobacterium</taxon>
    </lineage>
</organism>
<accession>A0A5J5E137</accession>
<reference evidence="4 5" key="1">
    <citation type="journal article" date="2019" name="Syst. Appl. Microbiol.">
        <title>Characterization of Bifidobacterium species in feaces of the Egyptian fruit bat: Description of B. vespertilionis sp. nov. and B. rousetti sp. nov.</title>
        <authorList>
            <person name="Modesto M."/>
            <person name="Satti M."/>
            <person name="Watanabe K."/>
            <person name="Puglisi E."/>
            <person name="Morelli L."/>
            <person name="Huang C.-H."/>
            <person name="Liou J.-S."/>
            <person name="Miyashita M."/>
            <person name="Tamura T."/>
            <person name="Saito S."/>
            <person name="Mori K."/>
            <person name="Huang L."/>
            <person name="Sciavilla P."/>
            <person name="Sandri C."/>
            <person name="Spiezio C."/>
            <person name="Vitali F."/>
            <person name="Cavalieri D."/>
            <person name="Perpetuini G."/>
            <person name="Tofalo R."/>
            <person name="Bonetti A."/>
            <person name="Arita M."/>
            <person name="Mattarelli P."/>
        </authorList>
    </citation>
    <scope>NUCLEOTIDE SEQUENCE [LARGE SCALE GENOMIC DNA]</scope>
    <source>
        <strain evidence="2 5">RST16</strain>
        <strain evidence="3 4">RST8</strain>
    </source>
</reference>
<dbReference type="EMBL" id="RZOA01000016">
    <property type="protein sequence ID" value="KAA8822692.1"/>
    <property type="molecule type" value="Genomic_DNA"/>
</dbReference>
<comment type="caution">
    <text evidence="3">The sequence shown here is derived from an EMBL/GenBank/DDBJ whole genome shotgun (WGS) entry which is preliminary data.</text>
</comment>
<evidence type="ECO:0000256" key="1">
    <source>
        <dbReference type="SAM" id="SignalP"/>
    </source>
</evidence>
<protein>
    <submittedName>
        <fullName evidence="3">Uncharacterized protein</fullName>
    </submittedName>
</protein>
<sequence length="106" mass="12173">MMKNIFHTSACIVLLFCCAVLFGSCANSTDRTDEGPTFNEENITYSYDADISNYQTDIQKLLKINNSDYLKQIISDNIVSVDEMNEFQNRVRKCFSDESFRLCANK</sequence>
<dbReference type="PROSITE" id="PS51257">
    <property type="entry name" value="PROKAR_LIPOPROTEIN"/>
    <property type="match status" value="1"/>
</dbReference>
<evidence type="ECO:0000313" key="4">
    <source>
        <dbReference type="Proteomes" id="UP000345527"/>
    </source>
</evidence>
<dbReference type="AlphaFoldDB" id="A0A5J5E137"/>
<dbReference type="Proteomes" id="UP000345527">
    <property type="component" value="Unassembled WGS sequence"/>
</dbReference>
<keyword evidence="1" id="KW-0732">Signal</keyword>
<keyword evidence="5" id="KW-1185">Reference proteome</keyword>
<dbReference type="RefSeq" id="WP_150354450.1">
    <property type="nucleotide sequence ID" value="NZ_RZNZ01000006.1"/>
</dbReference>